<evidence type="ECO:0000313" key="2">
    <source>
        <dbReference type="Proteomes" id="UP000709336"/>
    </source>
</evidence>
<reference evidence="1 2" key="1">
    <citation type="submission" date="2020-03" db="EMBL/GenBank/DDBJ databases">
        <title>Alteromonas ponticola sp. nov., isolated from seawater.</title>
        <authorList>
            <person name="Yoon J.-H."/>
            <person name="Kim Y.-O."/>
        </authorList>
    </citation>
    <scope>NUCLEOTIDE SEQUENCE [LARGE SCALE GENOMIC DNA]</scope>
    <source>
        <strain evidence="1 2">MYP5</strain>
    </source>
</reference>
<accession>A0ABX1R6M1</accession>
<name>A0ABX1R6M1_9ALTE</name>
<protein>
    <submittedName>
        <fullName evidence="1">Uncharacterized protein</fullName>
    </submittedName>
</protein>
<evidence type="ECO:0000313" key="1">
    <source>
        <dbReference type="EMBL" id="NMH60772.1"/>
    </source>
</evidence>
<dbReference type="EMBL" id="JAATNW010000006">
    <property type="protein sequence ID" value="NMH60772.1"/>
    <property type="molecule type" value="Genomic_DNA"/>
</dbReference>
<sequence length="102" mass="11344">MVDKGRLSQPSFMQAATYTDYLHNKALLNTLNIPTLLAANGSISFFAGKSHNKSNCDVFQFQQSICLNLTTVCFGAARKMTEVSISIAIKNKFMLLKVLVYF</sequence>
<dbReference type="Proteomes" id="UP000709336">
    <property type="component" value="Unassembled WGS sequence"/>
</dbReference>
<keyword evidence="2" id="KW-1185">Reference proteome</keyword>
<organism evidence="1 2">
    <name type="scientific">Alteromonas ponticola</name>
    <dbReference type="NCBI Taxonomy" id="2720613"/>
    <lineage>
        <taxon>Bacteria</taxon>
        <taxon>Pseudomonadati</taxon>
        <taxon>Pseudomonadota</taxon>
        <taxon>Gammaproteobacteria</taxon>
        <taxon>Alteromonadales</taxon>
        <taxon>Alteromonadaceae</taxon>
        <taxon>Alteromonas/Salinimonas group</taxon>
        <taxon>Alteromonas</taxon>
    </lineage>
</organism>
<proteinExistence type="predicted"/>
<dbReference type="RefSeq" id="WP_169211329.1">
    <property type="nucleotide sequence ID" value="NZ_JAATNW010000006.1"/>
</dbReference>
<gene>
    <name evidence="1" type="ORF">HCJ96_12115</name>
</gene>
<comment type="caution">
    <text evidence="1">The sequence shown here is derived from an EMBL/GenBank/DDBJ whole genome shotgun (WGS) entry which is preliminary data.</text>
</comment>